<dbReference type="EMBL" id="SMKW01000011">
    <property type="protein sequence ID" value="TDD52820.1"/>
    <property type="molecule type" value="Genomic_DNA"/>
</dbReference>
<sequence length="67" mass="7319">MTREEIGLGWVTPHAFRRTAATLLDDVLGHARPSMTQDHYLGRGTVNPAAAAALDSAFRQGEKVDDR</sequence>
<keyword evidence="3" id="KW-1185">Reference proteome</keyword>
<comment type="caution">
    <text evidence="2">The sequence shown here is derived from an EMBL/GenBank/DDBJ whole genome shotgun (WGS) entry which is preliminary data.</text>
</comment>
<dbReference type="Proteomes" id="UP000294947">
    <property type="component" value="Unassembled WGS sequence"/>
</dbReference>
<organism evidence="2 3">
    <name type="scientific">Saccharopolyspora elongata</name>
    <dbReference type="NCBI Taxonomy" id="2530387"/>
    <lineage>
        <taxon>Bacteria</taxon>
        <taxon>Bacillati</taxon>
        <taxon>Actinomycetota</taxon>
        <taxon>Actinomycetes</taxon>
        <taxon>Pseudonocardiales</taxon>
        <taxon>Pseudonocardiaceae</taxon>
        <taxon>Saccharopolyspora</taxon>
    </lineage>
</organism>
<dbReference type="InterPro" id="IPR011010">
    <property type="entry name" value="DNA_brk_join_enz"/>
</dbReference>
<dbReference type="InterPro" id="IPR013762">
    <property type="entry name" value="Integrase-like_cat_sf"/>
</dbReference>
<dbReference type="RefSeq" id="WP_132483876.1">
    <property type="nucleotide sequence ID" value="NZ_SMKW01000011.1"/>
</dbReference>
<keyword evidence="1" id="KW-0233">DNA recombination</keyword>
<reference evidence="2 3" key="1">
    <citation type="submission" date="2019-03" db="EMBL/GenBank/DDBJ databases">
        <title>Draft genome sequences of novel Actinobacteria.</title>
        <authorList>
            <person name="Sahin N."/>
            <person name="Ay H."/>
            <person name="Saygin H."/>
        </authorList>
    </citation>
    <scope>NUCLEOTIDE SEQUENCE [LARGE SCALE GENOMIC DNA]</scope>
    <source>
        <strain evidence="2 3">7K502</strain>
    </source>
</reference>
<dbReference type="GO" id="GO:0003677">
    <property type="term" value="F:DNA binding"/>
    <property type="evidence" value="ECO:0007669"/>
    <property type="project" value="InterPro"/>
</dbReference>
<protein>
    <submittedName>
        <fullName evidence="2">Transposase</fullName>
    </submittedName>
</protein>
<name>A0A4R4Z5M8_9PSEU</name>
<evidence type="ECO:0000256" key="1">
    <source>
        <dbReference type="ARBA" id="ARBA00023172"/>
    </source>
</evidence>
<dbReference type="GO" id="GO:0006310">
    <property type="term" value="P:DNA recombination"/>
    <property type="evidence" value="ECO:0007669"/>
    <property type="project" value="UniProtKB-KW"/>
</dbReference>
<dbReference type="OrthoDB" id="4326943at2"/>
<dbReference type="SUPFAM" id="SSF56349">
    <property type="entry name" value="DNA breaking-rejoining enzymes"/>
    <property type="match status" value="1"/>
</dbReference>
<proteinExistence type="predicted"/>
<dbReference type="Gene3D" id="1.10.443.10">
    <property type="entry name" value="Intergrase catalytic core"/>
    <property type="match status" value="1"/>
</dbReference>
<evidence type="ECO:0000313" key="2">
    <source>
        <dbReference type="EMBL" id="TDD52820.1"/>
    </source>
</evidence>
<dbReference type="GO" id="GO:0015074">
    <property type="term" value="P:DNA integration"/>
    <property type="evidence" value="ECO:0007669"/>
    <property type="project" value="InterPro"/>
</dbReference>
<evidence type="ECO:0000313" key="3">
    <source>
        <dbReference type="Proteomes" id="UP000294947"/>
    </source>
</evidence>
<gene>
    <name evidence="2" type="ORF">E1288_10790</name>
</gene>
<dbReference type="AlphaFoldDB" id="A0A4R4Z5M8"/>
<accession>A0A4R4Z5M8</accession>